<proteinExistence type="predicted"/>
<dbReference type="GO" id="GO:0005576">
    <property type="term" value="C:extracellular region"/>
    <property type="evidence" value="ECO:0007669"/>
    <property type="project" value="UniProtKB-SubCell"/>
</dbReference>
<feature type="chain" id="PRO_5032500712" description="C1q domain-containing protein" evidence="4">
    <location>
        <begin position="25"/>
        <end position="243"/>
    </location>
</feature>
<keyword evidence="3 4" id="KW-0732">Signal</keyword>
<dbReference type="PRINTS" id="PR00007">
    <property type="entry name" value="COMPLEMNTC1Q"/>
</dbReference>
<keyword evidence="7" id="KW-1185">Reference proteome</keyword>
<dbReference type="PROSITE" id="PS50871">
    <property type="entry name" value="C1Q"/>
    <property type="match status" value="1"/>
</dbReference>
<dbReference type="EMBL" id="UYJE01010242">
    <property type="protein sequence ID" value="VDI81119.1"/>
    <property type="molecule type" value="Genomic_DNA"/>
</dbReference>
<keyword evidence="2" id="KW-0964">Secreted</keyword>
<dbReference type="AlphaFoldDB" id="A0A8B6HML5"/>
<organism evidence="6 7">
    <name type="scientific">Mytilus galloprovincialis</name>
    <name type="common">Mediterranean mussel</name>
    <dbReference type="NCBI Taxonomy" id="29158"/>
    <lineage>
        <taxon>Eukaryota</taxon>
        <taxon>Metazoa</taxon>
        <taxon>Spiralia</taxon>
        <taxon>Lophotrochozoa</taxon>
        <taxon>Mollusca</taxon>
        <taxon>Bivalvia</taxon>
        <taxon>Autobranchia</taxon>
        <taxon>Pteriomorphia</taxon>
        <taxon>Mytilida</taxon>
        <taxon>Mytiloidea</taxon>
        <taxon>Mytilidae</taxon>
        <taxon>Mytilinae</taxon>
        <taxon>Mytilus</taxon>
    </lineage>
</organism>
<dbReference type="Gene3D" id="2.60.120.40">
    <property type="match status" value="1"/>
</dbReference>
<accession>A0A8B6HML5</accession>
<dbReference type="Proteomes" id="UP000596742">
    <property type="component" value="Unassembled WGS sequence"/>
</dbReference>
<dbReference type="InterPro" id="IPR001073">
    <property type="entry name" value="C1q_dom"/>
</dbReference>
<dbReference type="InterPro" id="IPR008983">
    <property type="entry name" value="Tumour_necrosis_fac-like_dom"/>
</dbReference>
<dbReference type="InterPro" id="IPR050822">
    <property type="entry name" value="Cerebellin_Synaptic_Org"/>
</dbReference>
<dbReference type="SUPFAM" id="SSF49842">
    <property type="entry name" value="TNF-like"/>
    <property type="match status" value="1"/>
</dbReference>
<evidence type="ECO:0000256" key="4">
    <source>
        <dbReference type="SAM" id="SignalP"/>
    </source>
</evidence>
<feature type="signal peptide" evidence="4">
    <location>
        <begin position="1"/>
        <end position="24"/>
    </location>
</feature>
<dbReference type="Pfam" id="PF00386">
    <property type="entry name" value="C1q"/>
    <property type="match status" value="1"/>
</dbReference>
<reference evidence="6" key="1">
    <citation type="submission" date="2018-11" db="EMBL/GenBank/DDBJ databases">
        <authorList>
            <person name="Alioto T."/>
            <person name="Alioto T."/>
        </authorList>
    </citation>
    <scope>NUCLEOTIDE SEQUENCE</scope>
</reference>
<evidence type="ECO:0000259" key="5">
    <source>
        <dbReference type="PROSITE" id="PS50871"/>
    </source>
</evidence>
<dbReference type="OrthoDB" id="6102353at2759"/>
<name>A0A8B6HML5_MYTGA</name>
<evidence type="ECO:0000256" key="3">
    <source>
        <dbReference type="ARBA" id="ARBA00022729"/>
    </source>
</evidence>
<comment type="subcellular location">
    <subcellularLocation>
        <location evidence="1">Secreted</location>
    </subcellularLocation>
</comment>
<comment type="caution">
    <text evidence="6">The sequence shown here is derived from an EMBL/GenBank/DDBJ whole genome shotgun (WGS) entry which is preliminary data.</text>
</comment>
<evidence type="ECO:0000313" key="6">
    <source>
        <dbReference type="EMBL" id="VDI81119.1"/>
    </source>
</evidence>
<gene>
    <name evidence="6" type="ORF">MGAL_10B043620</name>
</gene>
<dbReference type="PANTHER" id="PTHR22923:SF116">
    <property type="entry name" value="C1Q DOMAIN-CONTAINING PROTEIN"/>
    <property type="match status" value="1"/>
</dbReference>
<protein>
    <recommendedName>
        <fullName evidence="5">C1q domain-containing protein</fullName>
    </recommendedName>
</protein>
<evidence type="ECO:0000256" key="1">
    <source>
        <dbReference type="ARBA" id="ARBA00004613"/>
    </source>
</evidence>
<dbReference type="PANTHER" id="PTHR22923">
    <property type="entry name" value="CEREBELLIN-RELATED"/>
    <property type="match status" value="1"/>
</dbReference>
<evidence type="ECO:0000256" key="2">
    <source>
        <dbReference type="ARBA" id="ARBA00022525"/>
    </source>
</evidence>
<feature type="domain" description="C1q" evidence="5">
    <location>
        <begin position="104"/>
        <end position="243"/>
    </location>
</feature>
<sequence>MIFTRKSITKIVYLLLSFINGISTNKQEKKEKFESLDKLEFQAKKEQFNVQKEISRLKDFKYETQQQLREIKSENIFLTNRVDNQEERIHILESILQQFKGIGLNGATPAFYAYMTKDENNPGVGHTLIYDNVIVNFGNSYNHSSGRFTAPTPGVYIFSYSTIPSSNSDIPTEIVKNQEVIGATYSNNRYHYTSTSSSTVVVSMTAGDVCFVRTSKFNTPSGSVYSRNDGRTSFSGWLQFYVE</sequence>
<dbReference type="SMART" id="SM00110">
    <property type="entry name" value="C1Q"/>
    <property type="match status" value="1"/>
</dbReference>
<evidence type="ECO:0000313" key="7">
    <source>
        <dbReference type="Proteomes" id="UP000596742"/>
    </source>
</evidence>